<protein>
    <submittedName>
        <fullName evidence="2">ADPRTs_Tse2 domain-containing protein</fullName>
    </submittedName>
</protein>
<evidence type="ECO:0000313" key="3">
    <source>
        <dbReference type="Proteomes" id="UP001162030"/>
    </source>
</evidence>
<keyword evidence="3" id="KW-1185">Reference proteome</keyword>
<feature type="domain" description="Tse2 ADP-ribosyltransferase toxin" evidence="1">
    <location>
        <begin position="13"/>
        <end position="155"/>
    </location>
</feature>
<reference evidence="2 3" key="1">
    <citation type="submission" date="2023-03" db="EMBL/GenBank/DDBJ databases">
        <authorList>
            <person name="Pearce D."/>
        </authorList>
    </citation>
    <scope>NUCLEOTIDE SEQUENCE [LARGE SCALE GENOMIC DNA]</scope>
    <source>
        <strain evidence="2">Msz</strain>
    </source>
</reference>
<dbReference type="InterPro" id="IPR041018">
    <property type="entry name" value="ADPRTs_Tse2"/>
</dbReference>
<sequence length="167" mass="19085">MADLTLDLYRACKRNKRKTLDIKQNFNSDHGTGFLYPDYTGFWRKDNTFRAPDVTTFTDDTGTEWIRGVNDTDPRTGRHYVSRNEGVSLSTTPGKFGYKFWFYFLLPEGTPVPDSLDVVQTGTDQSHYAIRCKNLMRKDAYEGALNNLARAAIAKATELKRASLYFS</sequence>
<proteinExistence type="predicted"/>
<dbReference type="RefSeq" id="WP_026609276.1">
    <property type="nucleotide sequence ID" value="NZ_OX458333.1"/>
</dbReference>
<gene>
    <name evidence="2" type="ORF">MSZNOR_3715</name>
</gene>
<accession>A0ABM9I618</accession>
<dbReference type="Pfam" id="PF18648">
    <property type="entry name" value="ADPRTs_Tse2"/>
    <property type="match status" value="1"/>
</dbReference>
<evidence type="ECO:0000313" key="2">
    <source>
        <dbReference type="EMBL" id="CAI8914812.1"/>
    </source>
</evidence>
<dbReference type="Proteomes" id="UP001162030">
    <property type="component" value="Chromosome"/>
</dbReference>
<evidence type="ECO:0000259" key="1">
    <source>
        <dbReference type="Pfam" id="PF18648"/>
    </source>
</evidence>
<dbReference type="EMBL" id="OX458333">
    <property type="protein sequence ID" value="CAI8914812.1"/>
    <property type="molecule type" value="Genomic_DNA"/>
</dbReference>
<name>A0ABM9I618_9GAMM</name>
<organism evidence="2 3">
    <name type="scientific">Methylocaldum szegediense</name>
    <dbReference type="NCBI Taxonomy" id="73780"/>
    <lineage>
        <taxon>Bacteria</taxon>
        <taxon>Pseudomonadati</taxon>
        <taxon>Pseudomonadota</taxon>
        <taxon>Gammaproteobacteria</taxon>
        <taxon>Methylococcales</taxon>
        <taxon>Methylococcaceae</taxon>
        <taxon>Methylocaldum</taxon>
    </lineage>
</organism>